<sequence>MIFPNTKRIKLIHLKRNFLRNIFVGNLSKNLTRIYLLINLIKEILRISLAINVVKRVIMLIGVILNPIFVNKLTI</sequence>
<reference evidence="2 3" key="1">
    <citation type="submission" date="2017-09" db="EMBL/GenBank/DDBJ databases">
        <title>WGS assembly of Aquilegia coerulea Goldsmith.</title>
        <authorList>
            <person name="Hodges S."/>
            <person name="Kramer E."/>
            <person name="Nordborg M."/>
            <person name="Tomkins J."/>
            <person name="Borevitz J."/>
            <person name="Derieg N."/>
            <person name="Yan J."/>
            <person name="Mihaltcheva S."/>
            <person name="Hayes R.D."/>
            <person name="Rokhsar D."/>
        </authorList>
    </citation>
    <scope>NUCLEOTIDE SEQUENCE [LARGE SCALE GENOMIC DNA]</scope>
    <source>
        <strain evidence="3">cv. Goldsmith</strain>
    </source>
</reference>
<evidence type="ECO:0000313" key="3">
    <source>
        <dbReference type="Proteomes" id="UP000230069"/>
    </source>
</evidence>
<keyword evidence="1" id="KW-0812">Transmembrane</keyword>
<name>A0A2G5DJ20_AQUCA</name>
<evidence type="ECO:0000256" key="1">
    <source>
        <dbReference type="SAM" id="Phobius"/>
    </source>
</evidence>
<dbReference type="Proteomes" id="UP000230069">
    <property type="component" value="Unassembled WGS sequence"/>
</dbReference>
<gene>
    <name evidence="2" type="ORF">AQUCO_01900122v1</name>
</gene>
<evidence type="ECO:0000313" key="2">
    <source>
        <dbReference type="EMBL" id="PIA43504.1"/>
    </source>
</evidence>
<accession>A0A2G5DJ20</accession>
<proteinExistence type="predicted"/>
<organism evidence="2 3">
    <name type="scientific">Aquilegia coerulea</name>
    <name type="common">Rocky mountain columbine</name>
    <dbReference type="NCBI Taxonomy" id="218851"/>
    <lineage>
        <taxon>Eukaryota</taxon>
        <taxon>Viridiplantae</taxon>
        <taxon>Streptophyta</taxon>
        <taxon>Embryophyta</taxon>
        <taxon>Tracheophyta</taxon>
        <taxon>Spermatophyta</taxon>
        <taxon>Magnoliopsida</taxon>
        <taxon>Ranunculales</taxon>
        <taxon>Ranunculaceae</taxon>
        <taxon>Thalictroideae</taxon>
        <taxon>Aquilegia</taxon>
    </lineage>
</organism>
<keyword evidence="3" id="KW-1185">Reference proteome</keyword>
<dbReference type="InParanoid" id="A0A2G5DJ20"/>
<keyword evidence="1" id="KW-0472">Membrane</keyword>
<dbReference type="EMBL" id="KZ305036">
    <property type="protein sequence ID" value="PIA43504.1"/>
    <property type="molecule type" value="Genomic_DNA"/>
</dbReference>
<protein>
    <submittedName>
        <fullName evidence="2">Uncharacterized protein</fullName>
    </submittedName>
</protein>
<feature type="transmembrane region" description="Helical" evidence="1">
    <location>
        <begin position="49"/>
        <end position="69"/>
    </location>
</feature>
<dbReference type="AlphaFoldDB" id="A0A2G5DJ20"/>
<keyword evidence="1" id="KW-1133">Transmembrane helix</keyword>